<dbReference type="EMBL" id="GBRH01256946">
    <property type="protein sequence ID" value="JAD40949.1"/>
    <property type="molecule type" value="Transcribed_RNA"/>
</dbReference>
<reference evidence="1" key="1">
    <citation type="submission" date="2014-09" db="EMBL/GenBank/DDBJ databases">
        <authorList>
            <person name="Magalhaes I.L.F."/>
            <person name="Oliveira U."/>
            <person name="Santos F.R."/>
            <person name="Vidigal T.H.D.A."/>
            <person name="Brescovit A.D."/>
            <person name="Santos A.J."/>
        </authorList>
    </citation>
    <scope>NUCLEOTIDE SEQUENCE</scope>
    <source>
        <tissue evidence="1">Shoot tissue taken approximately 20 cm above the soil surface</tissue>
    </source>
</reference>
<accession>A0A0A8ZNG6</accession>
<evidence type="ECO:0000313" key="1">
    <source>
        <dbReference type="EMBL" id="JAD40949.1"/>
    </source>
</evidence>
<organism evidence="1">
    <name type="scientific">Arundo donax</name>
    <name type="common">Giant reed</name>
    <name type="synonym">Donax arundinaceus</name>
    <dbReference type="NCBI Taxonomy" id="35708"/>
    <lineage>
        <taxon>Eukaryota</taxon>
        <taxon>Viridiplantae</taxon>
        <taxon>Streptophyta</taxon>
        <taxon>Embryophyta</taxon>
        <taxon>Tracheophyta</taxon>
        <taxon>Spermatophyta</taxon>
        <taxon>Magnoliopsida</taxon>
        <taxon>Liliopsida</taxon>
        <taxon>Poales</taxon>
        <taxon>Poaceae</taxon>
        <taxon>PACMAD clade</taxon>
        <taxon>Arundinoideae</taxon>
        <taxon>Arundineae</taxon>
        <taxon>Arundo</taxon>
    </lineage>
</organism>
<reference evidence="1" key="2">
    <citation type="journal article" date="2015" name="Data Brief">
        <title>Shoot transcriptome of the giant reed, Arundo donax.</title>
        <authorList>
            <person name="Barrero R.A."/>
            <person name="Guerrero F.D."/>
            <person name="Moolhuijzen P."/>
            <person name="Goolsby J.A."/>
            <person name="Tidwell J."/>
            <person name="Bellgard S.E."/>
            <person name="Bellgard M.I."/>
        </authorList>
    </citation>
    <scope>NUCLEOTIDE SEQUENCE</scope>
    <source>
        <tissue evidence="1">Shoot tissue taken approximately 20 cm above the soil surface</tissue>
    </source>
</reference>
<proteinExistence type="predicted"/>
<name>A0A0A8ZNG6_ARUDO</name>
<dbReference type="AlphaFoldDB" id="A0A0A8ZNG6"/>
<sequence length="21" mass="2429">MNTIREKILLSEICNAVCYKS</sequence>
<protein>
    <submittedName>
        <fullName evidence="1">Uncharacterized protein</fullName>
    </submittedName>
</protein>